<protein>
    <recommendedName>
        <fullName evidence="2">Signal transduction histidine kinase internal region domain-containing protein</fullName>
    </recommendedName>
</protein>
<feature type="domain" description="Signal transduction histidine kinase internal region" evidence="2">
    <location>
        <begin position="186"/>
        <end position="264"/>
    </location>
</feature>
<evidence type="ECO:0000313" key="3">
    <source>
        <dbReference type="EMBL" id="GAA4438574.1"/>
    </source>
</evidence>
<keyword evidence="4" id="KW-1185">Reference proteome</keyword>
<dbReference type="PANTHER" id="PTHR34220:SF7">
    <property type="entry name" value="SENSOR HISTIDINE KINASE YPDA"/>
    <property type="match status" value="1"/>
</dbReference>
<dbReference type="InterPro" id="IPR010559">
    <property type="entry name" value="Sig_transdc_His_kin_internal"/>
</dbReference>
<proteinExistence type="predicted"/>
<evidence type="ECO:0000256" key="1">
    <source>
        <dbReference type="SAM" id="Phobius"/>
    </source>
</evidence>
<reference evidence="4" key="1">
    <citation type="journal article" date="2019" name="Int. J. Syst. Evol. Microbiol.">
        <title>The Global Catalogue of Microorganisms (GCM) 10K type strain sequencing project: providing services to taxonomists for standard genome sequencing and annotation.</title>
        <authorList>
            <consortium name="The Broad Institute Genomics Platform"/>
            <consortium name="The Broad Institute Genome Sequencing Center for Infectious Disease"/>
            <person name="Wu L."/>
            <person name="Ma J."/>
        </authorList>
    </citation>
    <scope>NUCLEOTIDE SEQUENCE [LARGE SCALE GENOMIC DNA]</scope>
    <source>
        <strain evidence="4">JCM 31920</strain>
    </source>
</reference>
<feature type="transmembrane region" description="Helical" evidence="1">
    <location>
        <begin position="20"/>
        <end position="40"/>
    </location>
</feature>
<feature type="transmembrane region" description="Helical" evidence="1">
    <location>
        <begin position="94"/>
        <end position="114"/>
    </location>
</feature>
<feature type="transmembrane region" description="Helical" evidence="1">
    <location>
        <begin position="136"/>
        <end position="159"/>
    </location>
</feature>
<dbReference type="Proteomes" id="UP001501508">
    <property type="component" value="Unassembled WGS sequence"/>
</dbReference>
<keyword evidence="1" id="KW-0472">Membrane</keyword>
<keyword evidence="1" id="KW-0812">Transmembrane</keyword>
<comment type="caution">
    <text evidence="3">The sequence shown here is derived from an EMBL/GenBank/DDBJ whole genome shotgun (WGS) entry which is preliminary data.</text>
</comment>
<dbReference type="InterPro" id="IPR050640">
    <property type="entry name" value="Bact_2-comp_sensor_kinase"/>
</dbReference>
<evidence type="ECO:0000259" key="2">
    <source>
        <dbReference type="Pfam" id="PF06580"/>
    </source>
</evidence>
<dbReference type="PANTHER" id="PTHR34220">
    <property type="entry name" value="SENSOR HISTIDINE KINASE YPDA"/>
    <property type="match status" value="1"/>
</dbReference>
<dbReference type="Pfam" id="PF06580">
    <property type="entry name" value="His_kinase"/>
    <property type="match status" value="1"/>
</dbReference>
<organism evidence="3 4">
    <name type="scientific">Ravibacter arvi</name>
    <dbReference type="NCBI Taxonomy" id="2051041"/>
    <lineage>
        <taxon>Bacteria</taxon>
        <taxon>Pseudomonadati</taxon>
        <taxon>Bacteroidota</taxon>
        <taxon>Cytophagia</taxon>
        <taxon>Cytophagales</taxon>
        <taxon>Spirosomataceae</taxon>
        <taxon>Ravibacter</taxon>
    </lineage>
</organism>
<keyword evidence="1" id="KW-1133">Transmembrane helix</keyword>
<dbReference type="EMBL" id="BAABEY010000020">
    <property type="protein sequence ID" value="GAA4438574.1"/>
    <property type="molecule type" value="Genomic_DNA"/>
</dbReference>
<dbReference type="RefSeq" id="WP_345028375.1">
    <property type="nucleotide sequence ID" value="NZ_BAABEY010000020.1"/>
</dbReference>
<name>A0ABP8LWA0_9BACT</name>
<gene>
    <name evidence="3" type="ORF">GCM10023091_19310</name>
</gene>
<feature type="transmembrane region" description="Helical" evidence="1">
    <location>
        <begin position="46"/>
        <end position="73"/>
    </location>
</feature>
<evidence type="ECO:0000313" key="4">
    <source>
        <dbReference type="Proteomes" id="UP001501508"/>
    </source>
</evidence>
<accession>A0ABP8LWA0</accession>
<sequence>MKKRVPTFFLNLDRKVYRRFIRLALTPVVLLGVHGLYYLINPGNVLWSACTMQTTGQFTLDLLASFFFSWLIIESSIGIADGLEKYLPWSSSPLLRFLMQVMLTLLASASILLVENQVYTWIYPGKLTPKEELETWQFFVISLLVSLMISTVHTGYFLLTRWKNTLEEAAELKVRAMELNEVALQAELQSLKLQLNPHFLFNNFSVLSELILEDTAKASRFLDKLSKVYRYMIQNLKQDLVPLKDELIFVKAYQYLIQIRHGEQVYIQFEIDNGLLSKWIPPITLQLLIENAIKHNRATRTEPLTIYISQVENHLRVSNNLQPLPNPLPSTGLGLGNINNRYKILSCEMPKVGADETLFWVDLPVFDYPQYDPQDG</sequence>